<protein>
    <submittedName>
        <fullName evidence="2">Pimeloyl-ACP methyl ester carboxylesterase</fullName>
    </submittedName>
</protein>
<reference evidence="2 3" key="1">
    <citation type="submission" date="2016-10" db="EMBL/GenBank/DDBJ databases">
        <authorList>
            <person name="de Groot N.N."/>
        </authorList>
    </citation>
    <scope>NUCLEOTIDE SEQUENCE [LARGE SCALE GENOMIC DNA]</scope>
    <source>
        <strain evidence="2 3">DSM 26130</strain>
    </source>
</reference>
<feature type="domain" description="AB hydrolase-1" evidence="1">
    <location>
        <begin position="28"/>
        <end position="257"/>
    </location>
</feature>
<dbReference type="SUPFAM" id="SSF53474">
    <property type="entry name" value="alpha/beta-Hydrolases"/>
    <property type="match status" value="1"/>
</dbReference>
<name>A0A1I1WY18_9BACT</name>
<dbReference type="RefSeq" id="WP_093829975.1">
    <property type="nucleotide sequence ID" value="NZ_FOLQ01000009.1"/>
</dbReference>
<keyword evidence="3" id="KW-1185">Reference proteome</keyword>
<proteinExistence type="predicted"/>
<dbReference type="PANTHER" id="PTHR43689">
    <property type="entry name" value="HYDROLASE"/>
    <property type="match status" value="1"/>
</dbReference>
<organism evidence="2 3">
    <name type="scientific">Spirosoma endophyticum</name>
    <dbReference type="NCBI Taxonomy" id="662367"/>
    <lineage>
        <taxon>Bacteria</taxon>
        <taxon>Pseudomonadati</taxon>
        <taxon>Bacteroidota</taxon>
        <taxon>Cytophagia</taxon>
        <taxon>Cytophagales</taxon>
        <taxon>Cytophagaceae</taxon>
        <taxon>Spirosoma</taxon>
    </lineage>
</organism>
<dbReference type="EMBL" id="FOLQ01000009">
    <property type="protein sequence ID" value="SFE00075.1"/>
    <property type="molecule type" value="Genomic_DNA"/>
</dbReference>
<gene>
    <name evidence="2" type="ORF">SAMN05216167_109112</name>
</gene>
<dbReference type="PANTHER" id="PTHR43689:SF8">
    <property type="entry name" value="ALPHA_BETA-HYDROLASES SUPERFAMILY PROTEIN"/>
    <property type="match status" value="1"/>
</dbReference>
<sequence length="268" mass="30611">MTGATTYNFLFEGNRLAYRKYGTGTSMLLAFHGFGQSSLAYKSFNTLAGSQFTVFTIDLFFHGNSQYVSRKLLTKSEWQRLIGAFLQDQNIHRFSLIGFSLGGRFTLATVEAFADRLDQLILIAPDGITLNGWYSLATNSGVGRWLFRYLLRHLPMLTAIGHTMTQLGLLNRTVMRFAEISLGTSEQRDLVYRSWTQFRLIHPDLKTSSILLNTYPVRVRFFTGAFDRLVPGTYISPLTKRLRHYELTIFKTGHNHLIELTAEKLSQK</sequence>
<evidence type="ECO:0000313" key="2">
    <source>
        <dbReference type="EMBL" id="SFE00075.1"/>
    </source>
</evidence>
<evidence type="ECO:0000313" key="3">
    <source>
        <dbReference type="Proteomes" id="UP000198598"/>
    </source>
</evidence>
<dbReference type="Proteomes" id="UP000198598">
    <property type="component" value="Unassembled WGS sequence"/>
</dbReference>
<dbReference type="STRING" id="662367.SAMN05216167_109112"/>
<dbReference type="Gene3D" id="3.40.50.1820">
    <property type="entry name" value="alpha/beta hydrolase"/>
    <property type="match status" value="1"/>
</dbReference>
<dbReference type="OrthoDB" id="975949at2"/>
<evidence type="ECO:0000259" key="1">
    <source>
        <dbReference type="Pfam" id="PF00561"/>
    </source>
</evidence>
<dbReference type="InterPro" id="IPR000073">
    <property type="entry name" value="AB_hydrolase_1"/>
</dbReference>
<accession>A0A1I1WY18</accession>
<dbReference type="AlphaFoldDB" id="A0A1I1WY18"/>
<dbReference type="Pfam" id="PF00561">
    <property type="entry name" value="Abhydrolase_1"/>
    <property type="match status" value="1"/>
</dbReference>
<dbReference type="InterPro" id="IPR029058">
    <property type="entry name" value="AB_hydrolase_fold"/>
</dbReference>